<keyword evidence="2" id="KW-0472">Membrane</keyword>
<evidence type="ECO:0000256" key="1">
    <source>
        <dbReference type="SAM" id="MobiDB-lite"/>
    </source>
</evidence>
<evidence type="ECO:0000256" key="2">
    <source>
        <dbReference type="SAM" id="Phobius"/>
    </source>
</evidence>
<name>A0AAV9WA89_9PEZI</name>
<comment type="caution">
    <text evidence="3">The sequence shown here is derived from an EMBL/GenBank/DDBJ whole genome shotgun (WGS) entry which is preliminary data.</text>
</comment>
<gene>
    <name evidence="3" type="ORF">TWF481_006534</name>
</gene>
<dbReference type="Proteomes" id="UP001370758">
    <property type="component" value="Unassembled WGS sequence"/>
</dbReference>
<feature type="region of interest" description="Disordered" evidence="1">
    <location>
        <begin position="27"/>
        <end position="46"/>
    </location>
</feature>
<keyword evidence="2" id="KW-1133">Transmembrane helix</keyword>
<dbReference type="AlphaFoldDB" id="A0AAV9WA89"/>
<proteinExistence type="predicted"/>
<evidence type="ECO:0000313" key="3">
    <source>
        <dbReference type="EMBL" id="KAK6504595.1"/>
    </source>
</evidence>
<dbReference type="EMBL" id="JAVHJL010000004">
    <property type="protein sequence ID" value="KAK6504595.1"/>
    <property type="molecule type" value="Genomic_DNA"/>
</dbReference>
<keyword evidence="4" id="KW-1185">Reference proteome</keyword>
<evidence type="ECO:0000313" key="4">
    <source>
        <dbReference type="Proteomes" id="UP001370758"/>
    </source>
</evidence>
<sequence length="208" mass="22817">MPYIPRIRIPTRITRVVVPAIHSVSIPHIRPNSHGKPNTGPIRSRPRTRVLQHQQPIDPPEVIQITPAREYADAAAHAAARESAQEYIAAGNNVHVNEDGSKVYMYKQDDGKVLVTVAVAGEGAAGIGTTVATGVTEEEYMTRSGLMTLAGTEAALLLVLSVLLIYLRIRHRRERKKLEKKYLPDEETNGIPADEAQFADNIEASVES</sequence>
<organism evidence="3 4">
    <name type="scientific">Arthrobotrys musiformis</name>
    <dbReference type="NCBI Taxonomy" id="47236"/>
    <lineage>
        <taxon>Eukaryota</taxon>
        <taxon>Fungi</taxon>
        <taxon>Dikarya</taxon>
        <taxon>Ascomycota</taxon>
        <taxon>Pezizomycotina</taxon>
        <taxon>Orbiliomycetes</taxon>
        <taxon>Orbiliales</taxon>
        <taxon>Orbiliaceae</taxon>
        <taxon>Arthrobotrys</taxon>
    </lineage>
</organism>
<keyword evidence="2" id="KW-0812">Transmembrane</keyword>
<reference evidence="3 4" key="1">
    <citation type="submission" date="2023-08" db="EMBL/GenBank/DDBJ databases">
        <authorList>
            <person name="Palmer J.M."/>
        </authorList>
    </citation>
    <scope>NUCLEOTIDE SEQUENCE [LARGE SCALE GENOMIC DNA]</scope>
    <source>
        <strain evidence="3 4">TWF481</strain>
    </source>
</reference>
<feature type="transmembrane region" description="Helical" evidence="2">
    <location>
        <begin position="113"/>
        <end position="134"/>
    </location>
</feature>
<protein>
    <submittedName>
        <fullName evidence="3">Uncharacterized protein</fullName>
    </submittedName>
</protein>
<accession>A0AAV9WA89</accession>
<feature type="transmembrane region" description="Helical" evidence="2">
    <location>
        <begin position="146"/>
        <end position="167"/>
    </location>
</feature>